<proteinExistence type="predicted"/>
<accession>A0A293LRE6</accession>
<protein>
    <submittedName>
        <fullName evidence="1">Glycerol-3-phosphate acyltransferase</fullName>
    </submittedName>
</protein>
<organism evidence="1">
    <name type="scientific">Ornithodoros erraticus</name>
    <name type="common">European soft tick</name>
    <name type="synonym">Alectorobius erraticus</name>
    <dbReference type="NCBI Taxonomy" id="265619"/>
    <lineage>
        <taxon>Eukaryota</taxon>
        <taxon>Metazoa</taxon>
        <taxon>Ecdysozoa</taxon>
        <taxon>Arthropoda</taxon>
        <taxon>Chelicerata</taxon>
        <taxon>Arachnida</taxon>
        <taxon>Acari</taxon>
        <taxon>Parasitiformes</taxon>
        <taxon>Ixodida</taxon>
        <taxon>Ixodoidea</taxon>
        <taxon>Argasidae</taxon>
        <taxon>Ornithodorinae</taxon>
        <taxon>Ornithodoros</taxon>
    </lineage>
</organism>
<dbReference type="GO" id="GO:0016746">
    <property type="term" value="F:acyltransferase activity"/>
    <property type="evidence" value="ECO:0007669"/>
    <property type="project" value="UniProtKB-KW"/>
</dbReference>
<dbReference type="EMBL" id="GFWV01006542">
    <property type="protein sequence ID" value="MAA31272.1"/>
    <property type="molecule type" value="Transcribed_RNA"/>
</dbReference>
<keyword evidence="1" id="KW-0012">Acyltransferase</keyword>
<dbReference type="AlphaFoldDB" id="A0A293LRE6"/>
<keyword evidence="1" id="KW-0808">Transferase</keyword>
<name>A0A293LRE6_ORNER</name>
<evidence type="ECO:0000313" key="1">
    <source>
        <dbReference type="EMBL" id="MAA31272.1"/>
    </source>
</evidence>
<sequence>MVELLQNLQDVYAKWEAKANPRIGPAFQPRQKHAGSRAVSQCGAKLRLLPRKQRSRAFNPNKHGAETLTVSRFGQLGRTKLPFVDEASRTLYFPLLDWLLMEPTESTTVKKQH</sequence>
<feature type="non-terminal residue" evidence="1">
    <location>
        <position position="113"/>
    </location>
</feature>
<reference evidence="1" key="1">
    <citation type="submission" date="2017-08" db="EMBL/GenBank/DDBJ databases">
        <title>Ornithodoros erraticus midgut genes differentially expressed after blood feeding.</title>
        <authorList>
            <person name="Oleaga A."/>
        </authorList>
    </citation>
    <scope>NUCLEOTIDE SEQUENCE</scope>
    <source>
        <strain evidence="1">Female</strain>
        <tissue evidence="1">Gut</tissue>
    </source>
</reference>